<evidence type="ECO:0000313" key="2">
    <source>
        <dbReference type="Proteomes" id="UP001287356"/>
    </source>
</evidence>
<dbReference type="EMBL" id="JAULSN010000006">
    <property type="protein sequence ID" value="KAK3369564.1"/>
    <property type="molecule type" value="Genomic_DNA"/>
</dbReference>
<name>A0AAE0K3U1_9PEZI</name>
<dbReference type="AlphaFoldDB" id="A0AAE0K3U1"/>
<accession>A0AAE0K3U1</accession>
<sequence length="62" mass="6770">SGYTYLVLFNGREYKIDLLYKSSNLAYENTAIRAYTVCRSLSVNGGMPPITGSSELPADNSS</sequence>
<dbReference type="Proteomes" id="UP001287356">
    <property type="component" value="Unassembled WGS sequence"/>
</dbReference>
<gene>
    <name evidence="1" type="ORF">B0T24DRAFT_533252</name>
</gene>
<keyword evidence="2" id="KW-1185">Reference proteome</keyword>
<organism evidence="1 2">
    <name type="scientific">Lasiosphaeria ovina</name>
    <dbReference type="NCBI Taxonomy" id="92902"/>
    <lineage>
        <taxon>Eukaryota</taxon>
        <taxon>Fungi</taxon>
        <taxon>Dikarya</taxon>
        <taxon>Ascomycota</taxon>
        <taxon>Pezizomycotina</taxon>
        <taxon>Sordariomycetes</taxon>
        <taxon>Sordariomycetidae</taxon>
        <taxon>Sordariales</taxon>
        <taxon>Lasiosphaeriaceae</taxon>
        <taxon>Lasiosphaeria</taxon>
    </lineage>
</organism>
<proteinExistence type="predicted"/>
<reference evidence="1" key="1">
    <citation type="journal article" date="2023" name="Mol. Phylogenet. Evol.">
        <title>Genome-scale phylogeny and comparative genomics of the fungal order Sordariales.</title>
        <authorList>
            <person name="Hensen N."/>
            <person name="Bonometti L."/>
            <person name="Westerberg I."/>
            <person name="Brannstrom I.O."/>
            <person name="Guillou S."/>
            <person name="Cros-Aarteil S."/>
            <person name="Calhoun S."/>
            <person name="Haridas S."/>
            <person name="Kuo A."/>
            <person name="Mondo S."/>
            <person name="Pangilinan J."/>
            <person name="Riley R."/>
            <person name="LaButti K."/>
            <person name="Andreopoulos B."/>
            <person name="Lipzen A."/>
            <person name="Chen C."/>
            <person name="Yan M."/>
            <person name="Daum C."/>
            <person name="Ng V."/>
            <person name="Clum A."/>
            <person name="Steindorff A."/>
            <person name="Ohm R.A."/>
            <person name="Martin F."/>
            <person name="Silar P."/>
            <person name="Natvig D.O."/>
            <person name="Lalanne C."/>
            <person name="Gautier V."/>
            <person name="Ament-Velasquez S.L."/>
            <person name="Kruys A."/>
            <person name="Hutchinson M.I."/>
            <person name="Powell A.J."/>
            <person name="Barry K."/>
            <person name="Miller A.N."/>
            <person name="Grigoriev I.V."/>
            <person name="Debuchy R."/>
            <person name="Gladieux P."/>
            <person name="Hiltunen Thoren M."/>
            <person name="Johannesson H."/>
        </authorList>
    </citation>
    <scope>NUCLEOTIDE SEQUENCE</scope>
    <source>
        <strain evidence="1">CBS 958.72</strain>
    </source>
</reference>
<protein>
    <submittedName>
        <fullName evidence="1">Uncharacterized protein</fullName>
    </submittedName>
</protein>
<comment type="caution">
    <text evidence="1">The sequence shown here is derived from an EMBL/GenBank/DDBJ whole genome shotgun (WGS) entry which is preliminary data.</text>
</comment>
<evidence type="ECO:0000313" key="1">
    <source>
        <dbReference type="EMBL" id="KAK3369564.1"/>
    </source>
</evidence>
<feature type="non-terminal residue" evidence="1">
    <location>
        <position position="1"/>
    </location>
</feature>
<reference evidence="1" key="2">
    <citation type="submission" date="2023-06" db="EMBL/GenBank/DDBJ databases">
        <authorList>
            <consortium name="Lawrence Berkeley National Laboratory"/>
            <person name="Haridas S."/>
            <person name="Hensen N."/>
            <person name="Bonometti L."/>
            <person name="Westerberg I."/>
            <person name="Brannstrom I.O."/>
            <person name="Guillou S."/>
            <person name="Cros-Aarteil S."/>
            <person name="Calhoun S."/>
            <person name="Kuo A."/>
            <person name="Mondo S."/>
            <person name="Pangilinan J."/>
            <person name="Riley R."/>
            <person name="Labutti K."/>
            <person name="Andreopoulos B."/>
            <person name="Lipzen A."/>
            <person name="Chen C."/>
            <person name="Yanf M."/>
            <person name="Daum C."/>
            <person name="Ng V."/>
            <person name="Clum A."/>
            <person name="Steindorff A."/>
            <person name="Ohm R."/>
            <person name="Martin F."/>
            <person name="Silar P."/>
            <person name="Natvig D."/>
            <person name="Lalanne C."/>
            <person name="Gautier V."/>
            <person name="Ament-Velasquez S.L."/>
            <person name="Kruys A."/>
            <person name="Hutchinson M.I."/>
            <person name="Powell A.J."/>
            <person name="Barry K."/>
            <person name="Miller A.N."/>
            <person name="Grigoriev I.V."/>
            <person name="Debuchy R."/>
            <person name="Gladieux P."/>
            <person name="Thoren M.H."/>
            <person name="Johannesson H."/>
        </authorList>
    </citation>
    <scope>NUCLEOTIDE SEQUENCE</scope>
    <source>
        <strain evidence="1">CBS 958.72</strain>
    </source>
</reference>